<dbReference type="AlphaFoldDB" id="A0A0E9W1U1"/>
<accession>A0A0E9W1U1</accession>
<proteinExistence type="predicted"/>
<reference evidence="1" key="1">
    <citation type="submission" date="2014-11" db="EMBL/GenBank/DDBJ databases">
        <authorList>
            <person name="Amaro Gonzalez C."/>
        </authorList>
    </citation>
    <scope>NUCLEOTIDE SEQUENCE</scope>
</reference>
<organism evidence="1">
    <name type="scientific">Anguilla anguilla</name>
    <name type="common">European freshwater eel</name>
    <name type="synonym">Muraena anguilla</name>
    <dbReference type="NCBI Taxonomy" id="7936"/>
    <lineage>
        <taxon>Eukaryota</taxon>
        <taxon>Metazoa</taxon>
        <taxon>Chordata</taxon>
        <taxon>Craniata</taxon>
        <taxon>Vertebrata</taxon>
        <taxon>Euteleostomi</taxon>
        <taxon>Actinopterygii</taxon>
        <taxon>Neopterygii</taxon>
        <taxon>Teleostei</taxon>
        <taxon>Anguilliformes</taxon>
        <taxon>Anguillidae</taxon>
        <taxon>Anguilla</taxon>
    </lineage>
</organism>
<sequence length="25" mass="3063">MKFKKVPQPCNVYNIKKEFCMFLLL</sequence>
<reference evidence="1" key="2">
    <citation type="journal article" date="2015" name="Fish Shellfish Immunol.">
        <title>Early steps in the European eel (Anguilla anguilla)-Vibrio vulnificus interaction in the gills: Role of the RtxA13 toxin.</title>
        <authorList>
            <person name="Callol A."/>
            <person name="Pajuelo D."/>
            <person name="Ebbesson L."/>
            <person name="Teles M."/>
            <person name="MacKenzie S."/>
            <person name="Amaro C."/>
        </authorList>
    </citation>
    <scope>NUCLEOTIDE SEQUENCE</scope>
</reference>
<evidence type="ECO:0000313" key="1">
    <source>
        <dbReference type="EMBL" id="JAH83448.1"/>
    </source>
</evidence>
<name>A0A0E9W1U1_ANGAN</name>
<dbReference type="EMBL" id="GBXM01025129">
    <property type="protein sequence ID" value="JAH83448.1"/>
    <property type="molecule type" value="Transcribed_RNA"/>
</dbReference>
<protein>
    <submittedName>
        <fullName evidence="1">Uncharacterized protein</fullName>
    </submittedName>
</protein>